<protein>
    <submittedName>
        <fullName evidence="2">Uncharacterized protein</fullName>
    </submittedName>
</protein>
<proteinExistence type="predicted"/>
<dbReference type="AlphaFoldDB" id="A0AAV4SV64"/>
<comment type="caution">
    <text evidence="2">The sequence shown here is derived from an EMBL/GenBank/DDBJ whole genome shotgun (WGS) entry which is preliminary data.</text>
</comment>
<gene>
    <name evidence="2" type="ORF">CEXT_229711</name>
</gene>
<evidence type="ECO:0000313" key="3">
    <source>
        <dbReference type="Proteomes" id="UP001054945"/>
    </source>
</evidence>
<keyword evidence="3" id="KW-1185">Reference proteome</keyword>
<dbReference type="EMBL" id="BPLR01010279">
    <property type="protein sequence ID" value="GIY38248.1"/>
    <property type="molecule type" value="Genomic_DNA"/>
</dbReference>
<evidence type="ECO:0000256" key="1">
    <source>
        <dbReference type="SAM" id="MobiDB-lite"/>
    </source>
</evidence>
<accession>A0AAV4SV64</accession>
<name>A0AAV4SV64_CAEEX</name>
<evidence type="ECO:0000313" key="2">
    <source>
        <dbReference type="EMBL" id="GIY38248.1"/>
    </source>
</evidence>
<feature type="region of interest" description="Disordered" evidence="1">
    <location>
        <begin position="60"/>
        <end position="87"/>
    </location>
</feature>
<organism evidence="2 3">
    <name type="scientific">Caerostris extrusa</name>
    <name type="common">Bark spider</name>
    <name type="synonym">Caerostris bankana</name>
    <dbReference type="NCBI Taxonomy" id="172846"/>
    <lineage>
        <taxon>Eukaryota</taxon>
        <taxon>Metazoa</taxon>
        <taxon>Ecdysozoa</taxon>
        <taxon>Arthropoda</taxon>
        <taxon>Chelicerata</taxon>
        <taxon>Arachnida</taxon>
        <taxon>Araneae</taxon>
        <taxon>Araneomorphae</taxon>
        <taxon>Entelegynae</taxon>
        <taxon>Araneoidea</taxon>
        <taxon>Araneidae</taxon>
        <taxon>Caerostris</taxon>
    </lineage>
</organism>
<sequence length="87" mass="8821">MADVQGKLLTESLPFLVDGVALVAAPVAAGEPLEDEGVAADDVRPGAVVGEGLVANSHPTFRAGGWRGSRTPAARSRPPWAGGRPPP</sequence>
<dbReference type="Proteomes" id="UP001054945">
    <property type="component" value="Unassembled WGS sequence"/>
</dbReference>
<reference evidence="2 3" key="1">
    <citation type="submission" date="2021-06" db="EMBL/GenBank/DDBJ databases">
        <title>Caerostris extrusa draft genome.</title>
        <authorList>
            <person name="Kono N."/>
            <person name="Arakawa K."/>
        </authorList>
    </citation>
    <scope>NUCLEOTIDE SEQUENCE [LARGE SCALE GENOMIC DNA]</scope>
</reference>